<dbReference type="RefSeq" id="WP_264287027.1">
    <property type="nucleotide sequence ID" value="NZ_JAOZEV010000007.1"/>
</dbReference>
<proteinExistence type="predicted"/>
<keyword evidence="4" id="KW-1185">Reference proteome</keyword>
<dbReference type="Gene3D" id="3.40.640.10">
    <property type="entry name" value="Type I PLP-dependent aspartate aminotransferase-like (Major domain)"/>
    <property type="match status" value="1"/>
</dbReference>
<dbReference type="EMBL" id="JAOZEV010000007">
    <property type="protein sequence ID" value="MCV9932781.1"/>
    <property type="molecule type" value="Genomic_DNA"/>
</dbReference>
<accession>A0A9X2ZQB6</accession>
<keyword evidence="3" id="KW-0808">Transferase</keyword>
<evidence type="ECO:0000313" key="3">
    <source>
        <dbReference type="EMBL" id="MCV9932781.1"/>
    </source>
</evidence>
<dbReference type="Proteomes" id="UP001151133">
    <property type="component" value="Unassembled WGS sequence"/>
</dbReference>
<dbReference type="InterPro" id="IPR015421">
    <property type="entry name" value="PyrdxlP-dep_Trfase_major"/>
</dbReference>
<dbReference type="InterPro" id="IPR000192">
    <property type="entry name" value="Aminotrans_V_dom"/>
</dbReference>
<dbReference type="GO" id="GO:0008483">
    <property type="term" value="F:transaminase activity"/>
    <property type="evidence" value="ECO:0007669"/>
    <property type="project" value="UniProtKB-KW"/>
</dbReference>
<keyword evidence="3" id="KW-0032">Aminotransferase</keyword>
<dbReference type="PANTHER" id="PTHR43586">
    <property type="entry name" value="CYSTEINE DESULFURASE"/>
    <property type="match status" value="1"/>
</dbReference>
<keyword evidence="1" id="KW-0663">Pyridoxal phosphate</keyword>
<dbReference type="AlphaFoldDB" id="A0A9X2ZQB6"/>
<dbReference type="Gene3D" id="3.90.1150.10">
    <property type="entry name" value="Aspartate Aminotransferase, domain 1"/>
    <property type="match status" value="1"/>
</dbReference>
<reference evidence="3" key="1">
    <citation type="submission" date="2022-10" db="EMBL/GenBank/DDBJ databases">
        <title>Two novel species of Flavobacterium.</title>
        <authorList>
            <person name="Liu Q."/>
            <person name="Xin Y.-H."/>
        </authorList>
    </citation>
    <scope>NUCLEOTIDE SEQUENCE</scope>
    <source>
        <strain evidence="3">LS1R47</strain>
    </source>
</reference>
<name>A0A9X2ZQB6_9FLAO</name>
<protein>
    <submittedName>
        <fullName evidence="3">Aminotransferase class V-fold PLP-dependent enzyme</fullName>
    </submittedName>
</protein>
<evidence type="ECO:0000259" key="2">
    <source>
        <dbReference type="Pfam" id="PF00266"/>
    </source>
</evidence>
<organism evidence="3 4">
    <name type="scientific">Flavobacterium frigoritolerans</name>
    <dbReference type="NCBI Taxonomy" id="2987686"/>
    <lineage>
        <taxon>Bacteria</taxon>
        <taxon>Pseudomonadati</taxon>
        <taxon>Bacteroidota</taxon>
        <taxon>Flavobacteriia</taxon>
        <taxon>Flavobacteriales</taxon>
        <taxon>Flavobacteriaceae</taxon>
        <taxon>Flavobacterium</taxon>
    </lineage>
</organism>
<dbReference type="Pfam" id="PF00266">
    <property type="entry name" value="Aminotran_5"/>
    <property type="match status" value="1"/>
</dbReference>
<comment type="caution">
    <text evidence="3">The sequence shown here is derived from an EMBL/GenBank/DDBJ whole genome shotgun (WGS) entry which is preliminary data.</text>
</comment>
<dbReference type="SUPFAM" id="SSF53383">
    <property type="entry name" value="PLP-dependent transferases"/>
    <property type="match status" value="1"/>
</dbReference>
<sequence>MNIKNNTTALEAYFQDFRKNIIGIDQEFTSPYGKKQIIYTDWTASGRLYRPIEEKIINQFGPFVANTHTETTVSGTAMTKAYHHARNIIKRHVNANQDDILITDGTGMTGVVNKFQRILGLKIPENLKDFTTIPADKKPVVFISHMEHHSNQTSWLETIADVEIIPACEKGLFSLEKLEILLDKYKDRAYKIASITSCSNVTGIKTPYYEAAKLMHQHNGVCFVDFACSGPYVKINMHPEDPEAYLDAIFFSPHKFLGGPGTSGVLVFNKKLYKNMIPDCPGGGTVSWTNPWGEHKYIDNIEDREDGGTPGFLQVIKTALAIELKEQMGVDNMLQREHEIVDFVFNELNDIPNIKILAGQHQERLGVVSFFIEDLHFNLGVKILNDRFGIQTRGGCSCAGTYGHFLLHVDQETSSKLIDQITIGDLIRKPGWIRMSIHPTTTNDEIAFVCESIKELAKNHKEWALDYEYNKETNEFVHENVNSFEDELVAGWFAS</sequence>
<feature type="domain" description="Aminotransferase class V" evidence="2">
    <location>
        <begin position="38"/>
        <end position="446"/>
    </location>
</feature>
<gene>
    <name evidence="3" type="ORF">OIU80_10850</name>
</gene>
<evidence type="ECO:0000313" key="4">
    <source>
        <dbReference type="Proteomes" id="UP001151133"/>
    </source>
</evidence>
<dbReference type="InterPro" id="IPR015424">
    <property type="entry name" value="PyrdxlP-dep_Trfase"/>
</dbReference>
<evidence type="ECO:0000256" key="1">
    <source>
        <dbReference type="ARBA" id="ARBA00022898"/>
    </source>
</evidence>
<dbReference type="InterPro" id="IPR015422">
    <property type="entry name" value="PyrdxlP-dep_Trfase_small"/>
</dbReference>
<dbReference type="PANTHER" id="PTHR43586:SF8">
    <property type="entry name" value="CYSTEINE DESULFURASE 1, CHLOROPLASTIC"/>
    <property type="match status" value="1"/>
</dbReference>